<dbReference type="PANTHER" id="PTHR22939">
    <property type="entry name" value="SERINE PROTEASE FAMILY S1C HTRA-RELATED"/>
    <property type="match status" value="1"/>
</dbReference>
<dbReference type="Pfam" id="PF13180">
    <property type="entry name" value="PDZ_2"/>
    <property type="match status" value="1"/>
</dbReference>
<evidence type="ECO:0000256" key="1">
    <source>
        <dbReference type="ARBA" id="ARBA00010541"/>
    </source>
</evidence>
<feature type="signal peptide" evidence="4">
    <location>
        <begin position="1"/>
        <end position="19"/>
    </location>
</feature>
<feature type="chain" id="PRO_5021334021" evidence="4">
    <location>
        <begin position="20"/>
        <end position="375"/>
    </location>
</feature>
<feature type="domain" description="PDZ" evidence="5">
    <location>
        <begin position="279"/>
        <end position="358"/>
    </location>
</feature>
<dbReference type="Gene3D" id="2.30.42.10">
    <property type="match status" value="1"/>
</dbReference>
<dbReference type="AlphaFoldDB" id="A0A4Y7RWN9"/>
<keyword evidence="4" id="KW-0732">Signal</keyword>
<reference evidence="6 7" key="1">
    <citation type="journal article" date="2018" name="Environ. Microbiol.">
        <title>Novel energy conservation strategies and behaviour of Pelotomaculum schinkii driving syntrophic propionate catabolism.</title>
        <authorList>
            <person name="Hidalgo-Ahumada C.A.P."/>
            <person name="Nobu M.K."/>
            <person name="Narihiro T."/>
            <person name="Tamaki H."/>
            <person name="Liu W.T."/>
            <person name="Kamagata Y."/>
            <person name="Stams A.J.M."/>
            <person name="Imachi H."/>
            <person name="Sousa D.Z."/>
        </authorList>
    </citation>
    <scope>NUCLEOTIDE SEQUENCE [LARGE SCALE GENOMIC DNA]</scope>
    <source>
        <strain evidence="6 7">MGP</strain>
    </source>
</reference>
<dbReference type="InterPro" id="IPR009003">
    <property type="entry name" value="Peptidase_S1_PA"/>
</dbReference>
<keyword evidence="7" id="KW-1185">Reference proteome</keyword>
<dbReference type="Pfam" id="PF13365">
    <property type="entry name" value="Trypsin_2"/>
    <property type="match status" value="1"/>
</dbReference>
<dbReference type="InterPro" id="IPR036034">
    <property type="entry name" value="PDZ_sf"/>
</dbReference>
<organism evidence="6 7">
    <name type="scientific">Pelotomaculum propionicicum</name>
    <dbReference type="NCBI Taxonomy" id="258475"/>
    <lineage>
        <taxon>Bacteria</taxon>
        <taxon>Bacillati</taxon>
        <taxon>Bacillota</taxon>
        <taxon>Clostridia</taxon>
        <taxon>Eubacteriales</taxon>
        <taxon>Desulfotomaculaceae</taxon>
        <taxon>Pelotomaculum</taxon>
    </lineage>
</organism>
<evidence type="ECO:0000256" key="4">
    <source>
        <dbReference type="SAM" id="SignalP"/>
    </source>
</evidence>
<accession>A0A4Y7RWN9</accession>
<comment type="similarity">
    <text evidence="1">Belongs to the peptidase S1C family.</text>
</comment>
<dbReference type="Gene3D" id="2.40.10.10">
    <property type="entry name" value="Trypsin-like serine proteases"/>
    <property type="match status" value="2"/>
</dbReference>
<evidence type="ECO:0000259" key="5">
    <source>
        <dbReference type="PROSITE" id="PS50106"/>
    </source>
</evidence>
<evidence type="ECO:0000256" key="3">
    <source>
        <dbReference type="ARBA" id="ARBA00022801"/>
    </source>
</evidence>
<keyword evidence="2 6" id="KW-0645">Protease</keyword>
<dbReference type="PANTHER" id="PTHR22939:SF129">
    <property type="entry name" value="SERINE PROTEASE HTRA2, MITOCHONDRIAL"/>
    <property type="match status" value="1"/>
</dbReference>
<evidence type="ECO:0000256" key="2">
    <source>
        <dbReference type="ARBA" id="ARBA00022670"/>
    </source>
</evidence>
<dbReference type="GO" id="GO:0006508">
    <property type="term" value="P:proteolysis"/>
    <property type="evidence" value="ECO:0007669"/>
    <property type="project" value="UniProtKB-KW"/>
</dbReference>
<dbReference type="RefSeq" id="WP_243119689.1">
    <property type="nucleotide sequence ID" value="NZ_QFFZ01000003.1"/>
</dbReference>
<dbReference type="EMBL" id="QFFZ01000003">
    <property type="protein sequence ID" value="TEB13102.1"/>
    <property type="molecule type" value="Genomic_DNA"/>
</dbReference>
<comment type="caution">
    <text evidence="6">The sequence shown here is derived from an EMBL/GenBank/DDBJ whole genome shotgun (WGS) entry which is preliminary data.</text>
</comment>
<dbReference type="SUPFAM" id="SSF50156">
    <property type="entry name" value="PDZ domain-like"/>
    <property type="match status" value="1"/>
</dbReference>
<dbReference type="GO" id="GO:0004252">
    <property type="term" value="F:serine-type endopeptidase activity"/>
    <property type="evidence" value="ECO:0007669"/>
    <property type="project" value="InterPro"/>
</dbReference>
<keyword evidence="3" id="KW-0378">Hydrolase</keyword>
<dbReference type="InterPro" id="IPR001478">
    <property type="entry name" value="PDZ"/>
</dbReference>
<evidence type="ECO:0000313" key="6">
    <source>
        <dbReference type="EMBL" id="TEB13102.1"/>
    </source>
</evidence>
<name>A0A4Y7RWN9_9FIRM</name>
<dbReference type="PROSITE" id="PS50106">
    <property type="entry name" value="PDZ"/>
    <property type="match status" value="1"/>
</dbReference>
<proteinExistence type="inferred from homology"/>
<dbReference type="SUPFAM" id="SSF50494">
    <property type="entry name" value="Trypsin-like serine proteases"/>
    <property type="match status" value="1"/>
</dbReference>
<dbReference type="InterPro" id="IPR043504">
    <property type="entry name" value="Peptidase_S1_PA_chymotrypsin"/>
</dbReference>
<dbReference type="PRINTS" id="PR00834">
    <property type="entry name" value="PROTEASES2C"/>
</dbReference>
<sequence length="375" mass="39999">MFKNIKRAFLLIIVIAVLAASNGGCNLLKQPQSKQNSGQDQAGLLPGVGPDTVADVVSLASPAVVKISTRVTSRGSSDPLFSDPFFRQFFGLPSQPRQEEGMGSGFIISQDGYILTNEHVIDGASSISVTVTGFDRDLEAKVTGADYDLDLALLKIEPGRDLPFLNLGNSDQIRVGNWVIAIGNPYGLDHTVTTGVISAKGRPISVSDRKYENLLQTDASINPGNSGGPLLDLKGEVIGINTAISSQAQGIGFAIPTSTVRQVLEDLKNNVSKSRPWVGVQVRTVDNELARYLGLDRAEGAVIDGVIAGSPAEKAGLREWDVIVEFNGKKISNADELVAAIKNTQAGQTVNMSIIRKRQLSQLTLAVAEKPQNIR</sequence>
<dbReference type="SMART" id="SM00228">
    <property type="entry name" value="PDZ"/>
    <property type="match status" value="1"/>
</dbReference>
<evidence type="ECO:0000313" key="7">
    <source>
        <dbReference type="Proteomes" id="UP000297597"/>
    </source>
</evidence>
<gene>
    <name evidence="6" type="primary">htrA</name>
    <name evidence="6" type="ORF">Pmgp_00398</name>
</gene>
<dbReference type="Proteomes" id="UP000297597">
    <property type="component" value="Unassembled WGS sequence"/>
</dbReference>
<protein>
    <submittedName>
        <fullName evidence="6">Putative serine protease HtrA</fullName>
    </submittedName>
</protein>
<dbReference type="InterPro" id="IPR001940">
    <property type="entry name" value="Peptidase_S1C"/>
</dbReference>